<keyword evidence="2" id="KW-0456">Lyase</keyword>
<dbReference type="Pfam" id="PF18029">
    <property type="entry name" value="Glyoxalase_6"/>
    <property type="match status" value="1"/>
</dbReference>
<dbReference type="GO" id="GO:0016829">
    <property type="term" value="F:lyase activity"/>
    <property type="evidence" value="ECO:0007669"/>
    <property type="project" value="UniProtKB-KW"/>
</dbReference>
<dbReference type="Gene3D" id="3.10.180.10">
    <property type="entry name" value="2,3-Dihydroxybiphenyl 1,2-Dioxygenase, domain 1"/>
    <property type="match status" value="1"/>
</dbReference>
<protein>
    <submittedName>
        <fullName evidence="2">Enzyme related to lactoylglutathione lyase</fullName>
    </submittedName>
</protein>
<accession>A0AAE4CMK6</accession>
<dbReference type="EMBL" id="JAVDXW010000001">
    <property type="protein sequence ID" value="MDR7303490.1"/>
    <property type="molecule type" value="Genomic_DNA"/>
</dbReference>
<keyword evidence="3" id="KW-1185">Reference proteome</keyword>
<dbReference type="PROSITE" id="PS51819">
    <property type="entry name" value="VOC"/>
    <property type="match status" value="1"/>
</dbReference>
<dbReference type="InterPro" id="IPR041581">
    <property type="entry name" value="Glyoxalase_6"/>
</dbReference>
<dbReference type="AlphaFoldDB" id="A0AAE4CMK6"/>
<evidence type="ECO:0000259" key="1">
    <source>
        <dbReference type="PROSITE" id="PS51819"/>
    </source>
</evidence>
<dbReference type="InterPro" id="IPR029068">
    <property type="entry name" value="Glyas_Bleomycin-R_OHBP_Dase"/>
</dbReference>
<feature type="domain" description="VOC" evidence="1">
    <location>
        <begin position="107"/>
        <end position="215"/>
    </location>
</feature>
<evidence type="ECO:0000313" key="3">
    <source>
        <dbReference type="Proteomes" id="UP001180845"/>
    </source>
</evidence>
<organism evidence="2 3">
    <name type="scientific">Haloactinomyces albus</name>
    <dbReference type="NCBI Taxonomy" id="1352928"/>
    <lineage>
        <taxon>Bacteria</taxon>
        <taxon>Bacillati</taxon>
        <taxon>Actinomycetota</taxon>
        <taxon>Actinomycetes</taxon>
        <taxon>Actinopolysporales</taxon>
        <taxon>Actinopolysporaceae</taxon>
        <taxon>Haloactinomyces</taxon>
    </lineage>
</organism>
<evidence type="ECO:0000313" key="2">
    <source>
        <dbReference type="EMBL" id="MDR7303490.1"/>
    </source>
</evidence>
<sequence length="221" mass="23764">MSPHTAVRGLRRTELITPDPETSVRFHRALLGWTVLYSDSGFDCWTGERHCAAVRTPLTGEQAGWRLVFAGATQDNGVLTDPGEAVAVLAKGRAQHGPWAPHPRRGEPCWIELCTDDAAQSDVFWTDTLSWTSEDASDGATYAAEGRPIAARASAARIGDRCGWLCYFTVDSLERAAEQVQELGGTLLERLEHPGVGETLVIADTSGAVSALTGKTETWGG</sequence>
<dbReference type="InterPro" id="IPR037523">
    <property type="entry name" value="VOC_core"/>
</dbReference>
<name>A0AAE4CMK6_9ACTN</name>
<dbReference type="InterPro" id="IPR052164">
    <property type="entry name" value="Anthracycline_SecMetBiosynth"/>
</dbReference>
<dbReference type="RefSeq" id="WP_310275846.1">
    <property type="nucleotide sequence ID" value="NZ_JAVDXW010000001.1"/>
</dbReference>
<dbReference type="PANTHER" id="PTHR33993:SF14">
    <property type="entry name" value="GB|AAF24581.1"/>
    <property type="match status" value="1"/>
</dbReference>
<proteinExistence type="predicted"/>
<reference evidence="2" key="1">
    <citation type="submission" date="2023-07" db="EMBL/GenBank/DDBJ databases">
        <title>Sequencing the genomes of 1000 actinobacteria strains.</title>
        <authorList>
            <person name="Klenk H.-P."/>
        </authorList>
    </citation>
    <scope>NUCLEOTIDE SEQUENCE</scope>
    <source>
        <strain evidence="2">DSM 45977</strain>
    </source>
</reference>
<dbReference type="SUPFAM" id="SSF54593">
    <property type="entry name" value="Glyoxalase/Bleomycin resistance protein/Dihydroxybiphenyl dioxygenase"/>
    <property type="match status" value="2"/>
</dbReference>
<dbReference type="PANTHER" id="PTHR33993">
    <property type="entry name" value="GLYOXALASE-RELATED"/>
    <property type="match status" value="1"/>
</dbReference>
<dbReference type="Proteomes" id="UP001180845">
    <property type="component" value="Unassembled WGS sequence"/>
</dbReference>
<comment type="caution">
    <text evidence="2">The sequence shown here is derived from an EMBL/GenBank/DDBJ whole genome shotgun (WGS) entry which is preliminary data.</text>
</comment>
<gene>
    <name evidence="2" type="ORF">JOF55_003671</name>
</gene>